<evidence type="ECO:0000313" key="2">
    <source>
        <dbReference type="EMBL" id="CUG40397.1"/>
    </source>
</evidence>
<gene>
    <name evidence="2" type="ORF">BSAL_78925</name>
</gene>
<proteinExistence type="predicted"/>
<dbReference type="VEuPathDB" id="TriTrypDB:BSAL_78925"/>
<dbReference type="AlphaFoldDB" id="A0A0S4J034"/>
<name>A0A0S4J034_BODSA</name>
<sequence length="234" mass="26858">MPNPFVGNDDAADYLEYYASSSMERDAVHRLHNDGCQRQREARQRIEAQVYPSRPPVVRTQDQVNAFLARTKEAADRKQRKLLALDREVYGVKAAATIHLDPARLQTHVKHMYDEQMKKMKRRLAQAAEIRGDRLPSPRELEEREVYMARESKWRPVAHSPKRQDGKETLLYDSPRRRSISAGGGSASGGRLAAPLSKEERDAKERYFKKLAKPLKVHPKVPLTPRDGFNVYAK</sequence>
<protein>
    <submittedName>
        <fullName evidence="2">Uncharacterized protein</fullName>
    </submittedName>
</protein>
<dbReference type="OMA" id="YMARESK"/>
<dbReference type="Proteomes" id="UP000051952">
    <property type="component" value="Unassembled WGS sequence"/>
</dbReference>
<feature type="compositionally biased region" description="Basic and acidic residues" evidence="1">
    <location>
        <begin position="162"/>
        <end position="176"/>
    </location>
</feature>
<dbReference type="EMBL" id="CYKH01000790">
    <property type="protein sequence ID" value="CUG40397.1"/>
    <property type="molecule type" value="Genomic_DNA"/>
</dbReference>
<feature type="region of interest" description="Disordered" evidence="1">
    <location>
        <begin position="157"/>
        <end position="200"/>
    </location>
</feature>
<accession>A0A0S4J034</accession>
<evidence type="ECO:0000256" key="1">
    <source>
        <dbReference type="SAM" id="MobiDB-lite"/>
    </source>
</evidence>
<reference evidence="3" key="1">
    <citation type="submission" date="2015-09" db="EMBL/GenBank/DDBJ databases">
        <authorList>
            <consortium name="Pathogen Informatics"/>
        </authorList>
    </citation>
    <scope>NUCLEOTIDE SEQUENCE [LARGE SCALE GENOMIC DNA]</scope>
    <source>
        <strain evidence="3">Lake Konstanz</strain>
    </source>
</reference>
<dbReference type="OrthoDB" id="271276at2759"/>
<evidence type="ECO:0000313" key="3">
    <source>
        <dbReference type="Proteomes" id="UP000051952"/>
    </source>
</evidence>
<keyword evidence="3" id="KW-1185">Reference proteome</keyword>
<organism evidence="2 3">
    <name type="scientific">Bodo saltans</name>
    <name type="common">Flagellated protozoan</name>
    <dbReference type="NCBI Taxonomy" id="75058"/>
    <lineage>
        <taxon>Eukaryota</taxon>
        <taxon>Discoba</taxon>
        <taxon>Euglenozoa</taxon>
        <taxon>Kinetoplastea</taxon>
        <taxon>Metakinetoplastina</taxon>
        <taxon>Eubodonida</taxon>
        <taxon>Bodonidae</taxon>
        <taxon>Bodo</taxon>
    </lineage>
</organism>